<reference evidence="2 3" key="1">
    <citation type="submission" date="2019-05" db="EMBL/GenBank/DDBJ databases">
        <title>Another draft genome of Portunus trituberculatus and its Hox gene families provides insights of decapod evolution.</title>
        <authorList>
            <person name="Jeong J.-H."/>
            <person name="Song I."/>
            <person name="Kim S."/>
            <person name="Choi T."/>
            <person name="Kim D."/>
            <person name="Ryu S."/>
            <person name="Kim W."/>
        </authorList>
    </citation>
    <scope>NUCLEOTIDE SEQUENCE [LARGE SCALE GENOMIC DNA]</scope>
    <source>
        <tissue evidence="2">Muscle</tissue>
    </source>
</reference>
<evidence type="ECO:0000256" key="1">
    <source>
        <dbReference type="SAM" id="MobiDB-lite"/>
    </source>
</evidence>
<keyword evidence="3" id="KW-1185">Reference proteome</keyword>
<sequence length="131" mass="13471">MGCLGGYSYALTKEGTPGGTPSCAHFAEAAPDAAPAGGTLVSLGCEAPLLRYGENNFTIDPCGERAGDTGNRGAPRNARGWAGGPREDRSGQKRATSACRSAPCKTFAPGALMVHFHVCKSPRRGLSDDMA</sequence>
<dbReference type="AlphaFoldDB" id="A0A5B7DZJ0"/>
<dbReference type="EMBL" id="VSRR010001614">
    <property type="protein sequence ID" value="MPC26549.1"/>
    <property type="molecule type" value="Genomic_DNA"/>
</dbReference>
<evidence type="ECO:0000313" key="2">
    <source>
        <dbReference type="EMBL" id="MPC26549.1"/>
    </source>
</evidence>
<gene>
    <name evidence="2" type="ORF">E2C01_019693</name>
</gene>
<name>A0A5B7DZJ0_PORTR</name>
<organism evidence="2 3">
    <name type="scientific">Portunus trituberculatus</name>
    <name type="common">Swimming crab</name>
    <name type="synonym">Neptunus trituberculatus</name>
    <dbReference type="NCBI Taxonomy" id="210409"/>
    <lineage>
        <taxon>Eukaryota</taxon>
        <taxon>Metazoa</taxon>
        <taxon>Ecdysozoa</taxon>
        <taxon>Arthropoda</taxon>
        <taxon>Crustacea</taxon>
        <taxon>Multicrustacea</taxon>
        <taxon>Malacostraca</taxon>
        <taxon>Eumalacostraca</taxon>
        <taxon>Eucarida</taxon>
        <taxon>Decapoda</taxon>
        <taxon>Pleocyemata</taxon>
        <taxon>Brachyura</taxon>
        <taxon>Eubrachyura</taxon>
        <taxon>Portunoidea</taxon>
        <taxon>Portunidae</taxon>
        <taxon>Portuninae</taxon>
        <taxon>Portunus</taxon>
    </lineage>
</organism>
<accession>A0A5B7DZJ0</accession>
<proteinExistence type="predicted"/>
<comment type="caution">
    <text evidence="2">The sequence shown here is derived from an EMBL/GenBank/DDBJ whole genome shotgun (WGS) entry which is preliminary data.</text>
</comment>
<feature type="region of interest" description="Disordered" evidence="1">
    <location>
        <begin position="63"/>
        <end position="96"/>
    </location>
</feature>
<protein>
    <submittedName>
        <fullName evidence="2">Uncharacterized protein</fullName>
    </submittedName>
</protein>
<dbReference type="Proteomes" id="UP000324222">
    <property type="component" value="Unassembled WGS sequence"/>
</dbReference>
<evidence type="ECO:0000313" key="3">
    <source>
        <dbReference type="Proteomes" id="UP000324222"/>
    </source>
</evidence>